<name>A0A5C6B782_9PLAN</name>
<dbReference type="InterPro" id="IPR035959">
    <property type="entry name" value="RutC-like_sf"/>
</dbReference>
<dbReference type="PANTHER" id="PTHR11803:SF58">
    <property type="entry name" value="PROTEIN HMF1-RELATED"/>
    <property type="match status" value="1"/>
</dbReference>
<dbReference type="InterPro" id="IPR006311">
    <property type="entry name" value="TAT_signal"/>
</dbReference>
<dbReference type="Proteomes" id="UP000320735">
    <property type="component" value="Unassembled WGS sequence"/>
</dbReference>
<dbReference type="PROSITE" id="PS51318">
    <property type="entry name" value="TAT"/>
    <property type="match status" value="1"/>
</dbReference>
<proteinExistence type="inferred from homology"/>
<comment type="similarity">
    <text evidence="1">Belongs to the RutC family.</text>
</comment>
<dbReference type="Gene3D" id="3.30.1330.40">
    <property type="entry name" value="RutC-like"/>
    <property type="match status" value="1"/>
</dbReference>
<dbReference type="EMBL" id="SJPP01000003">
    <property type="protein sequence ID" value="TWU07199.1"/>
    <property type="molecule type" value="Genomic_DNA"/>
</dbReference>
<dbReference type="RefSeq" id="WP_197532858.1">
    <property type="nucleotide sequence ID" value="NZ_SJPP01000003.1"/>
</dbReference>
<evidence type="ECO:0000313" key="3">
    <source>
        <dbReference type="Proteomes" id="UP000320735"/>
    </source>
</evidence>
<evidence type="ECO:0000313" key="2">
    <source>
        <dbReference type="EMBL" id="TWU07199.1"/>
    </source>
</evidence>
<comment type="caution">
    <text evidence="2">The sequence shown here is derived from an EMBL/GenBank/DDBJ whole genome shotgun (WGS) entry which is preliminary data.</text>
</comment>
<protein>
    <submittedName>
        <fullName evidence="2">RutC family protein YjgH</fullName>
    </submittedName>
</protein>
<dbReference type="SUPFAM" id="SSF55298">
    <property type="entry name" value="YjgF-like"/>
    <property type="match status" value="1"/>
</dbReference>
<dbReference type="GO" id="GO:0019239">
    <property type="term" value="F:deaminase activity"/>
    <property type="evidence" value="ECO:0007669"/>
    <property type="project" value="TreeGrafter"/>
</dbReference>
<evidence type="ECO:0000256" key="1">
    <source>
        <dbReference type="ARBA" id="ARBA00010552"/>
    </source>
</evidence>
<dbReference type="Pfam" id="PF01042">
    <property type="entry name" value="Ribonuc_L-PSP"/>
    <property type="match status" value="1"/>
</dbReference>
<gene>
    <name evidence="2" type="primary">yjgH</name>
    <name evidence="2" type="ORF">CA54_56040</name>
</gene>
<sequence>MQQQQPSENPRRDFLSGAVLGLTGGSLAALSPQSAAAADVAAKRTGLYPDGAPSADVGYTPGILAAGQRLVFVSGQGPKDLDADMETQMRQTFDRIGLILKEAGAGFENVVIIRSFFVHLLRDLPIYRKVRQDYLVKPYPASTAVGTTELAIPGLEIEFEAVAII</sequence>
<keyword evidence="3" id="KW-1185">Reference proteome</keyword>
<reference evidence="2 3" key="1">
    <citation type="submission" date="2019-02" db="EMBL/GenBank/DDBJ databases">
        <title>Deep-cultivation of Planctomycetes and their phenomic and genomic characterization uncovers novel biology.</title>
        <authorList>
            <person name="Wiegand S."/>
            <person name="Jogler M."/>
            <person name="Boedeker C."/>
            <person name="Pinto D."/>
            <person name="Vollmers J."/>
            <person name="Rivas-Marin E."/>
            <person name="Kohn T."/>
            <person name="Peeters S.H."/>
            <person name="Heuer A."/>
            <person name="Rast P."/>
            <person name="Oberbeckmann S."/>
            <person name="Bunk B."/>
            <person name="Jeske O."/>
            <person name="Meyerdierks A."/>
            <person name="Storesund J.E."/>
            <person name="Kallscheuer N."/>
            <person name="Luecker S."/>
            <person name="Lage O.M."/>
            <person name="Pohl T."/>
            <person name="Merkel B.J."/>
            <person name="Hornburger P."/>
            <person name="Mueller R.-W."/>
            <person name="Bruemmer F."/>
            <person name="Labrenz M."/>
            <person name="Spormann A.M."/>
            <person name="Op Den Camp H."/>
            <person name="Overmann J."/>
            <person name="Amann R."/>
            <person name="Jetten M.S.M."/>
            <person name="Mascher T."/>
            <person name="Medema M.H."/>
            <person name="Devos D.P."/>
            <person name="Kaster A.-K."/>
            <person name="Ovreas L."/>
            <person name="Rohde M."/>
            <person name="Galperin M.Y."/>
            <person name="Jogler C."/>
        </authorList>
    </citation>
    <scope>NUCLEOTIDE SEQUENCE [LARGE SCALE GENOMIC DNA]</scope>
    <source>
        <strain evidence="2 3">CA54</strain>
    </source>
</reference>
<accession>A0A5C6B782</accession>
<dbReference type="AlphaFoldDB" id="A0A5C6B782"/>
<organism evidence="2 3">
    <name type="scientific">Symmachiella macrocystis</name>
    <dbReference type="NCBI Taxonomy" id="2527985"/>
    <lineage>
        <taxon>Bacteria</taxon>
        <taxon>Pseudomonadati</taxon>
        <taxon>Planctomycetota</taxon>
        <taxon>Planctomycetia</taxon>
        <taxon>Planctomycetales</taxon>
        <taxon>Planctomycetaceae</taxon>
        <taxon>Symmachiella</taxon>
    </lineage>
</organism>
<dbReference type="GO" id="GO:0005829">
    <property type="term" value="C:cytosol"/>
    <property type="evidence" value="ECO:0007669"/>
    <property type="project" value="TreeGrafter"/>
</dbReference>
<dbReference type="InterPro" id="IPR006175">
    <property type="entry name" value="YjgF/YER057c/UK114"/>
</dbReference>
<dbReference type="PANTHER" id="PTHR11803">
    <property type="entry name" value="2-IMINOBUTANOATE/2-IMINOPROPANOATE DEAMINASE RIDA"/>
    <property type="match status" value="1"/>
</dbReference>